<evidence type="ECO:0000256" key="2">
    <source>
        <dbReference type="ARBA" id="ARBA00022729"/>
    </source>
</evidence>
<dbReference type="Pfam" id="PF03180">
    <property type="entry name" value="Lipoprotein_9"/>
    <property type="match status" value="1"/>
</dbReference>
<keyword evidence="3" id="KW-0472">Membrane</keyword>
<dbReference type="SUPFAM" id="SSF53850">
    <property type="entry name" value="Periplasmic binding protein-like II"/>
    <property type="match status" value="1"/>
</dbReference>
<keyword evidence="4" id="KW-0564">Palmitate</keyword>
<sequence>MKAHKMLFSFIVLVFLVLSGCSSLTQNTNSSATKTIKLGATAGPYSDQIKEAIKPYLEKKGYKVEVVEFNDYVQPNISLDQGSIDANIFQNEVYMKNFAKTRHMELYEVIKIPTAPIGIYSKKHQSLDEIKDGTTIALPNEPVNQARALAMLEQLGLIQLKKGTDPTKVSEKDIEKYHKKIVLKPLEPAQLPRSLGDVDYSLINGNFAISSGLKLKDAVALEKTPSYYLNGVTVRKKDKNAKFVKDIVEAYQSKEFRKLIKEEEEYQGYVWPDWFK</sequence>
<reference evidence="10" key="1">
    <citation type="submission" date="2016-05" db="EMBL/GenBank/DDBJ databases">
        <authorList>
            <person name="Wang W."/>
            <person name="Zhu L."/>
        </authorList>
    </citation>
    <scope>NUCLEOTIDE SEQUENCE [LARGE SCALE GENOMIC DNA]</scope>
    <source>
        <strain evidence="10">W-2</strain>
    </source>
</reference>
<evidence type="ECO:0000256" key="6">
    <source>
        <dbReference type="PIRNR" id="PIRNR002854"/>
    </source>
</evidence>
<dbReference type="AlphaFoldDB" id="A0A1B7KQW9"/>
<dbReference type="GO" id="GO:0016020">
    <property type="term" value="C:membrane"/>
    <property type="evidence" value="ECO:0007669"/>
    <property type="project" value="UniProtKB-SubCell"/>
</dbReference>
<protein>
    <recommendedName>
        <fullName evidence="6">Lipoprotein</fullName>
    </recommendedName>
</protein>
<feature type="lipid moiety-binding region" description="S-diacylglycerol cysteine" evidence="7">
    <location>
        <position position="21"/>
    </location>
</feature>
<keyword evidence="2 8" id="KW-0732">Signal</keyword>
<dbReference type="EMBL" id="LXMA01000034">
    <property type="protein sequence ID" value="OAT72485.1"/>
    <property type="molecule type" value="Genomic_DNA"/>
</dbReference>
<evidence type="ECO:0000313" key="9">
    <source>
        <dbReference type="EMBL" id="OAT72485.1"/>
    </source>
</evidence>
<proteinExistence type="inferred from homology"/>
<evidence type="ECO:0000256" key="1">
    <source>
        <dbReference type="ARBA" id="ARBA00004635"/>
    </source>
</evidence>
<dbReference type="PROSITE" id="PS51257">
    <property type="entry name" value="PROKAR_LIPOPROTEIN"/>
    <property type="match status" value="1"/>
</dbReference>
<organism evidence="9 10">
    <name type="scientific">Parageobacillus thermoglucosidasius</name>
    <name type="common">Geobacillus thermoglucosidasius</name>
    <dbReference type="NCBI Taxonomy" id="1426"/>
    <lineage>
        <taxon>Bacteria</taxon>
        <taxon>Bacillati</taxon>
        <taxon>Bacillota</taxon>
        <taxon>Bacilli</taxon>
        <taxon>Bacillales</taxon>
        <taxon>Anoxybacillaceae</taxon>
        <taxon>Parageobacillus</taxon>
    </lineage>
</organism>
<dbReference type="Proteomes" id="UP000078290">
    <property type="component" value="Unassembled WGS sequence"/>
</dbReference>
<dbReference type="OrthoDB" id="9812878at2"/>
<dbReference type="RefSeq" id="WP_064552268.1">
    <property type="nucleotide sequence ID" value="NZ_LXMA01000034.1"/>
</dbReference>
<comment type="similarity">
    <text evidence="6">Belongs to the nlpA lipoprotein family.</text>
</comment>
<dbReference type="Gene3D" id="3.40.190.10">
    <property type="entry name" value="Periplasmic binding protein-like II"/>
    <property type="match status" value="2"/>
</dbReference>
<evidence type="ECO:0000256" key="3">
    <source>
        <dbReference type="ARBA" id="ARBA00023136"/>
    </source>
</evidence>
<evidence type="ECO:0000256" key="5">
    <source>
        <dbReference type="ARBA" id="ARBA00023288"/>
    </source>
</evidence>
<feature type="signal peptide" evidence="8">
    <location>
        <begin position="1"/>
        <end position="25"/>
    </location>
</feature>
<dbReference type="PANTHER" id="PTHR30429:SF0">
    <property type="entry name" value="METHIONINE-BINDING LIPOPROTEIN METQ"/>
    <property type="match status" value="1"/>
</dbReference>
<evidence type="ECO:0000256" key="8">
    <source>
        <dbReference type="SAM" id="SignalP"/>
    </source>
</evidence>
<name>A0A1B7KQW9_PARTM</name>
<comment type="subcellular location">
    <subcellularLocation>
        <location evidence="1">Membrane</location>
        <topology evidence="1">Lipid-anchor</topology>
    </subcellularLocation>
</comment>
<dbReference type="PIRSF" id="PIRSF002854">
    <property type="entry name" value="MetQ"/>
    <property type="match status" value="1"/>
</dbReference>
<evidence type="ECO:0000256" key="4">
    <source>
        <dbReference type="ARBA" id="ARBA00023139"/>
    </source>
</evidence>
<dbReference type="PANTHER" id="PTHR30429">
    <property type="entry name" value="D-METHIONINE-BINDING LIPOPROTEIN METQ"/>
    <property type="match status" value="1"/>
</dbReference>
<dbReference type="InterPro" id="IPR004872">
    <property type="entry name" value="Lipoprotein_NlpA"/>
</dbReference>
<evidence type="ECO:0000256" key="7">
    <source>
        <dbReference type="PIRSR" id="PIRSR002854-1"/>
    </source>
</evidence>
<comment type="caution">
    <text evidence="9">The sequence shown here is derived from an EMBL/GenBank/DDBJ whole genome shotgun (WGS) entry which is preliminary data.</text>
</comment>
<feature type="chain" id="PRO_5039685111" description="Lipoprotein" evidence="8">
    <location>
        <begin position="26"/>
        <end position="276"/>
    </location>
</feature>
<keyword evidence="5 6" id="KW-0449">Lipoprotein</keyword>
<gene>
    <name evidence="9" type="ORF">A7K69_10210</name>
</gene>
<accession>A0A1B7KQW9</accession>
<evidence type="ECO:0000313" key="10">
    <source>
        <dbReference type="Proteomes" id="UP000078290"/>
    </source>
</evidence>